<accession>A0A328U5P6</accession>
<evidence type="ECO:0000313" key="3">
    <source>
        <dbReference type="Proteomes" id="UP000249260"/>
    </source>
</evidence>
<dbReference type="RefSeq" id="WP_112881302.1">
    <property type="nucleotide sequence ID" value="NZ_QLUW01000001.1"/>
</dbReference>
<dbReference type="EMBL" id="QLUW01000001">
    <property type="protein sequence ID" value="RAP78178.1"/>
    <property type="molecule type" value="Genomic_DNA"/>
</dbReference>
<keyword evidence="1" id="KW-1133">Transmembrane helix</keyword>
<reference evidence="2 3" key="1">
    <citation type="submission" date="2018-06" db="EMBL/GenBank/DDBJ databases">
        <title>Paenibacillus montanisoli sp. nov., isolated from mountain area soil.</title>
        <authorList>
            <person name="Wu M."/>
        </authorList>
    </citation>
    <scope>NUCLEOTIDE SEQUENCE [LARGE SCALE GENOMIC DNA]</scope>
    <source>
        <strain evidence="2 3">RA17</strain>
    </source>
</reference>
<keyword evidence="1" id="KW-0812">Transmembrane</keyword>
<dbReference type="AlphaFoldDB" id="A0A328U5P6"/>
<evidence type="ECO:0000256" key="1">
    <source>
        <dbReference type="SAM" id="Phobius"/>
    </source>
</evidence>
<protein>
    <submittedName>
        <fullName evidence="2">Uncharacterized protein</fullName>
    </submittedName>
</protein>
<dbReference type="Proteomes" id="UP000249260">
    <property type="component" value="Unassembled WGS sequence"/>
</dbReference>
<feature type="transmembrane region" description="Helical" evidence="1">
    <location>
        <begin position="211"/>
        <end position="230"/>
    </location>
</feature>
<organism evidence="2 3">
    <name type="scientific">Paenibacillus montanisoli</name>
    <dbReference type="NCBI Taxonomy" id="2081970"/>
    <lineage>
        <taxon>Bacteria</taxon>
        <taxon>Bacillati</taxon>
        <taxon>Bacillota</taxon>
        <taxon>Bacilli</taxon>
        <taxon>Bacillales</taxon>
        <taxon>Paenibacillaceae</taxon>
        <taxon>Paenibacillus</taxon>
    </lineage>
</organism>
<name>A0A328U5P6_9BACL</name>
<comment type="caution">
    <text evidence="2">The sequence shown here is derived from an EMBL/GenBank/DDBJ whole genome shotgun (WGS) entry which is preliminary data.</text>
</comment>
<keyword evidence="1" id="KW-0472">Membrane</keyword>
<dbReference type="OrthoDB" id="1681403at2"/>
<sequence>MYQARRLRSNLSTISTTQLHLRNPWVVAFWSFAFPGCGNLVQNRKVIGMILIVWELIVNTNAQINLSIFYSLLGQFELAKEVVDKQWFLMYMGLYTYGIWDSFRGTIDLNKQYRLADMEDAPTRAFTMGAVDMNFTDIRKPWLAAVFSLLMPGLGHLYVFKVIIGLFMIIWTVVVVFQSNVLQAIHLSMTGNIGEAISSLDMQWLMYIPSIYGYVLFDGYVSAVEFNNLLKKEQSKFLRDNYPVSAFPMPAASGREQSP</sequence>
<feature type="transmembrane region" description="Helical" evidence="1">
    <location>
        <begin position="158"/>
        <end position="177"/>
    </location>
</feature>
<evidence type="ECO:0000313" key="2">
    <source>
        <dbReference type="EMBL" id="RAP78178.1"/>
    </source>
</evidence>
<keyword evidence="3" id="KW-1185">Reference proteome</keyword>
<gene>
    <name evidence="2" type="ORF">DL346_07030</name>
</gene>
<proteinExistence type="predicted"/>